<protein>
    <submittedName>
        <fullName evidence="1">Uncharacterized protein</fullName>
    </submittedName>
</protein>
<keyword evidence="2" id="KW-1185">Reference proteome</keyword>
<name>A0ABU0UKH6_9HYPH</name>
<gene>
    <name evidence="1" type="ORF">QE408_002598</name>
</gene>
<dbReference type="Proteomes" id="UP001224781">
    <property type="component" value="Unassembled WGS sequence"/>
</dbReference>
<comment type="caution">
    <text evidence="1">The sequence shown here is derived from an EMBL/GenBank/DDBJ whole genome shotgun (WGS) entry which is preliminary data.</text>
</comment>
<sequence length="119" mass="13389">MKTLSDLFQAHSFDYELVEDDVLGTIGIFYPHDATPNVLSDDPPARDVLRRSGAVWFYFCLYVPRLTEEEVLALFFTGNQVPNRGEVPATLPSSVFTKFFKLENSEEFGLISATFSDVA</sequence>
<dbReference type="RefSeq" id="WP_306931681.1">
    <property type="nucleotide sequence ID" value="NZ_JAUTBL010000002.1"/>
</dbReference>
<evidence type="ECO:0000313" key="1">
    <source>
        <dbReference type="EMBL" id="MDQ1185455.1"/>
    </source>
</evidence>
<dbReference type="EMBL" id="JAUTBL010000002">
    <property type="protein sequence ID" value="MDQ1185455.1"/>
    <property type="molecule type" value="Genomic_DNA"/>
</dbReference>
<reference evidence="1 2" key="1">
    <citation type="submission" date="2023-07" db="EMBL/GenBank/DDBJ databases">
        <title>Functional and genomic diversity of the sorghum phyllosphere microbiome.</title>
        <authorList>
            <person name="Shade A."/>
        </authorList>
    </citation>
    <scope>NUCLEOTIDE SEQUENCE [LARGE SCALE GENOMIC DNA]</scope>
    <source>
        <strain evidence="1 2">SORGH_AS_1126</strain>
    </source>
</reference>
<evidence type="ECO:0000313" key="2">
    <source>
        <dbReference type="Proteomes" id="UP001224781"/>
    </source>
</evidence>
<accession>A0ABU0UKH6</accession>
<proteinExistence type="predicted"/>
<organism evidence="1 2">
    <name type="scientific">Agrobacterium larrymoorei</name>
    <dbReference type="NCBI Taxonomy" id="160699"/>
    <lineage>
        <taxon>Bacteria</taxon>
        <taxon>Pseudomonadati</taxon>
        <taxon>Pseudomonadota</taxon>
        <taxon>Alphaproteobacteria</taxon>
        <taxon>Hyphomicrobiales</taxon>
        <taxon>Rhizobiaceae</taxon>
        <taxon>Rhizobium/Agrobacterium group</taxon>
        <taxon>Agrobacterium</taxon>
    </lineage>
</organism>